<feature type="transmembrane region" description="Helical" evidence="7">
    <location>
        <begin position="134"/>
        <end position="154"/>
    </location>
</feature>
<evidence type="ECO:0000256" key="1">
    <source>
        <dbReference type="ARBA" id="ARBA00004651"/>
    </source>
</evidence>
<dbReference type="PANTHER" id="PTHR47371:SF3">
    <property type="entry name" value="PHOSPHOGLYCEROL TRANSFERASE I"/>
    <property type="match status" value="1"/>
</dbReference>
<sequence>MKKKLALILSALLILGLEYFLCWNDLKAISPFPLAECWYRTLNHFLRDLLLLGTGALLYLKKHRIKDRVRRYFPVVVIGVLYLLDAFFMVTYVELDWGFMTVLSILAGLFNNIVVLLVTAMIYHHYPNRGMKAFYFLVYFVTVFIMLGDAVYFWNTSMHIESVLFENLNYYAAIGILSTMAPWKLALGALLLIMLAALFRVDRQKRRKPNLPWSLLCVAVFALGLNLTYLLCREGVYHGLDLVPGLDLEVDLEKNRKTTRDAVAYPVNVNFFQKALFKTDKVVHDPGEYKKRELTDKDKAILKRLGILPKKPVVVRDKPAYDRIVMIIFESVHRDYLHYYNPSIPKETTPYLDSLVETYPHLDHYYSSAVPTTQGLNATFRSQLIYDGDLPGTLQPSLFRSLEKAGIPGTFFSASSRYYNNEYREYPEQFGMAHYFAKEDIAKEGYSGASGWGFHNDVMYDNLLRFLREGRSQSFLVVTKTLDMHQPYPYYGITYENMPESVRTQGTVTVCGMYWVDQTVKHFFEEAEKEGLMDDRTLFVITSDHNPHSGGEYKTLVQKPQDKESVAPIPLIFVSKNLEPLKNLESTDYGSQEDLAPTLLALMGVPVPEEFMGRNLLQPTEHPYALGYFGGKAYYYSADLSFVSTLDEPTPDREEKDALANYVMYNYVERHLKYMPSL</sequence>
<evidence type="ECO:0000256" key="2">
    <source>
        <dbReference type="ARBA" id="ARBA00004936"/>
    </source>
</evidence>
<dbReference type="InterPro" id="IPR050448">
    <property type="entry name" value="OpgB/LTA_synthase_biosynth"/>
</dbReference>
<keyword evidence="3" id="KW-1003">Cell membrane</keyword>
<keyword evidence="5 7" id="KW-1133">Transmembrane helix</keyword>
<gene>
    <name evidence="9" type="ORF">KHX13_00810</name>
</gene>
<evidence type="ECO:0000313" key="9">
    <source>
        <dbReference type="EMBL" id="MBS5518876.1"/>
    </source>
</evidence>
<reference evidence="9" key="1">
    <citation type="submission" date="2021-02" db="EMBL/GenBank/DDBJ databases">
        <title>Infant gut strain persistence is associated with maternal origin, phylogeny, and functional potential including surface adhesion and iron acquisition.</title>
        <authorList>
            <person name="Lou Y.C."/>
        </authorList>
    </citation>
    <scope>NUCLEOTIDE SEQUENCE</scope>
    <source>
        <strain evidence="9">L3_106_000M1_dasL3_106_000M1_concoct_15</strain>
    </source>
</reference>
<dbReference type="AlphaFoldDB" id="A0A943EBY2"/>
<comment type="subcellular location">
    <subcellularLocation>
        <location evidence="1">Cell membrane</location>
        <topology evidence="1">Multi-pass membrane protein</topology>
    </subcellularLocation>
</comment>
<dbReference type="GO" id="GO:0005886">
    <property type="term" value="C:plasma membrane"/>
    <property type="evidence" value="ECO:0007669"/>
    <property type="project" value="UniProtKB-SubCell"/>
</dbReference>
<dbReference type="EMBL" id="JAGZCZ010000001">
    <property type="protein sequence ID" value="MBS5518876.1"/>
    <property type="molecule type" value="Genomic_DNA"/>
</dbReference>
<evidence type="ECO:0000259" key="8">
    <source>
        <dbReference type="Pfam" id="PF00884"/>
    </source>
</evidence>
<dbReference type="InterPro" id="IPR000917">
    <property type="entry name" value="Sulfatase_N"/>
</dbReference>
<accession>A0A943EBY2</accession>
<feature type="transmembrane region" description="Helical" evidence="7">
    <location>
        <begin position="211"/>
        <end position="231"/>
    </location>
</feature>
<dbReference type="InterPro" id="IPR017850">
    <property type="entry name" value="Alkaline_phosphatase_core_sf"/>
</dbReference>
<dbReference type="Gene3D" id="3.40.720.10">
    <property type="entry name" value="Alkaline Phosphatase, subunit A"/>
    <property type="match status" value="1"/>
</dbReference>
<dbReference type="Pfam" id="PF00884">
    <property type="entry name" value="Sulfatase"/>
    <property type="match status" value="1"/>
</dbReference>
<comment type="caution">
    <text evidence="9">The sequence shown here is derived from an EMBL/GenBank/DDBJ whole genome shotgun (WGS) entry which is preliminary data.</text>
</comment>
<dbReference type="Proteomes" id="UP000754226">
    <property type="component" value="Unassembled WGS sequence"/>
</dbReference>
<keyword evidence="6 7" id="KW-0472">Membrane</keyword>
<feature type="transmembrane region" description="Helical" evidence="7">
    <location>
        <begin position="99"/>
        <end position="122"/>
    </location>
</feature>
<comment type="pathway">
    <text evidence="2">Cell wall biogenesis; lipoteichoic acid biosynthesis.</text>
</comment>
<protein>
    <submittedName>
        <fullName evidence="9">Sulfatase-like hydrolase/transferase</fullName>
    </submittedName>
</protein>
<keyword evidence="9" id="KW-0378">Hydrolase</keyword>
<evidence type="ECO:0000313" key="10">
    <source>
        <dbReference type="Proteomes" id="UP000754226"/>
    </source>
</evidence>
<evidence type="ECO:0000256" key="7">
    <source>
        <dbReference type="SAM" id="Phobius"/>
    </source>
</evidence>
<dbReference type="GO" id="GO:0016787">
    <property type="term" value="F:hydrolase activity"/>
    <property type="evidence" value="ECO:0007669"/>
    <property type="project" value="UniProtKB-KW"/>
</dbReference>
<evidence type="ECO:0000256" key="4">
    <source>
        <dbReference type="ARBA" id="ARBA00022692"/>
    </source>
</evidence>
<organism evidence="9 10">
    <name type="scientific">Acidaminococcus intestini</name>
    <dbReference type="NCBI Taxonomy" id="187327"/>
    <lineage>
        <taxon>Bacteria</taxon>
        <taxon>Bacillati</taxon>
        <taxon>Bacillota</taxon>
        <taxon>Negativicutes</taxon>
        <taxon>Acidaminococcales</taxon>
        <taxon>Acidaminococcaceae</taxon>
        <taxon>Acidaminococcus</taxon>
    </lineage>
</organism>
<dbReference type="PANTHER" id="PTHR47371">
    <property type="entry name" value="LIPOTEICHOIC ACID SYNTHASE"/>
    <property type="match status" value="1"/>
</dbReference>
<dbReference type="SUPFAM" id="SSF53649">
    <property type="entry name" value="Alkaline phosphatase-like"/>
    <property type="match status" value="1"/>
</dbReference>
<evidence type="ECO:0000256" key="3">
    <source>
        <dbReference type="ARBA" id="ARBA00022475"/>
    </source>
</evidence>
<keyword evidence="4 7" id="KW-0812">Transmembrane</keyword>
<evidence type="ECO:0000256" key="5">
    <source>
        <dbReference type="ARBA" id="ARBA00022989"/>
    </source>
</evidence>
<feature type="transmembrane region" description="Helical" evidence="7">
    <location>
        <begin position="72"/>
        <end position="93"/>
    </location>
</feature>
<feature type="transmembrane region" description="Helical" evidence="7">
    <location>
        <begin position="174"/>
        <end position="199"/>
    </location>
</feature>
<proteinExistence type="predicted"/>
<evidence type="ECO:0000256" key="6">
    <source>
        <dbReference type="ARBA" id="ARBA00023136"/>
    </source>
</evidence>
<feature type="domain" description="Sulfatase N-terminal" evidence="8">
    <location>
        <begin position="324"/>
        <end position="605"/>
    </location>
</feature>
<name>A0A943EBY2_9FIRM</name>
<feature type="transmembrane region" description="Helical" evidence="7">
    <location>
        <begin position="44"/>
        <end position="60"/>
    </location>
</feature>